<dbReference type="OrthoDB" id="5606277at2"/>
<dbReference type="Proteomes" id="UP000051497">
    <property type="component" value="Unassembled WGS sequence"/>
</dbReference>
<evidence type="ECO:0000313" key="1">
    <source>
        <dbReference type="EMBL" id="KRG20856.1"/>
    </source>
</evidence>
<gene>
    <name evidence="2" type="ORF">HT99x_007790</name>
    <name evidence="1" type="ORF">HT99x_02073</name>
</gene>
<dbReference type="EMBL" id="LKAJ01000008">
    <property type="protein sequence ID" value="KRG20856.1"/>
    <property type="molecule type" value="Genomic_DNA"/>
</dbReference>
<evidence type="ECO:0000313" key="2">
    <source>
        <dbReference type="EMBL" id="MCS5711333.1"/>
    </source>
</evidence>
<dbReference type="RefSeq" id="WP_075066699.1">
    <property type="nucleotide sequence ID" value="NZ_LKAJ02000001.1"/>
</dbReference>
<reference evidence="2" key="3">
    <citation type="submission" date="2021-06" db="EMBL/GenBank/DDBJ databases">
        <title>Genomic Description and Analysis of Intracellular Bacteria, Candidatus Berkiella cookevillensis and Candidatus Berkiella aquae.</title>
        <authorList>
            <person name="Kidane D.T."/>
            <person name="Mehari Y.T."/>
            <person name="Rice F.C."/>
            <person name="Arivett B.A."/>
            <person name="Farone A.L."/>
            <person name="Berk S.G."/>
            <person name="Farone M.B."/>
        </authorList>
    </citation>
    <scope>NUCLEOTIDE SEQUENCE</scope>
    <source>
        <strain evidence="2">HT99</strain>
    </source>
</reference>
<organism evidence="1">
    <name type="scientific">Candidatus Berkiella aquae</name>
    <dbReference type="NCBI Taxonomy" id="295108"/>
    <lineage>
        <taxon>Bacteria</taxon>
        <taxon>Pseudomonadati</taxon>
        <taxon>Pseudomonadota</taxon>
        <taxon>Gammaproteobacteria</taxon>
        <taxon>Candidatus Berkiellales</taxon>
        <taxon>Candidatus Berkiellaceae</taxon>
        <taxon>Candidatus Berkiella</taxon>
    </lineage>
</organism>
<protein>
    <submittedName>
        <fullName evidence="1">Uncharacterized protein</fullName>
    </submittedName>
</protein>
<accession>A0A0Q9YXJ2</accession>
<dbReference type="EMBL" id="LKAJ02000001">
    <property type="protein sequence ID" value="MCS5711333.1"/>
    <property type="molecule type" value="Genomic_DNA"/>
</dbReference>
<dbReference type="AlphaFoldDB" id="A0A0Q9YXJ2"/>
<reference evidence="1" key="1">
    <citation type="submission" date="2015-09" db="EMBL/GenBank/DDBJ databases">
        <title>Draft Genome Sequences of Two Novel Amoeba-resistant Intranuclear Bacteria, Candidatus Berkiella cookevillensis and Candidatus Berkiella aquae.</title>
        <authorList>
            <person name="Mehari Y.T."/>
            <person name="Arivett B.A."/>
            <person name="Farone A.L."/>
            <person name="Gunderson J.H."/>
            <person name="Farone M.B."/>
        </authorList>
    </citation>
    <scope>NUCLEOTIDE SEQUENCE [LARGE SCALE GENOMIC DNA]</scope>
    <source>
        <strain evidence="1">HT99</strain>
    </source>
</reference>
<name>A0A0Q9YXJ2_9GAMM</name>
<evidence type="ECO:0000313" key="3">
    <source>
        <dbReference type="Proteomes" id="UP000051497"/>
    </source>
</evidence>
<reference evidence="2" key="2">
    <citation type="journal article" date="2016" name="Genome Announc.">
        <title>Draft Genome Sequences of Two Novel Amoeba-Resistant Intranuclear Bacteria, 'Candidatus Berkiella cookevillensis' and 'Candidatus Berkiella aquae'.</title>
        <authorList>
            <person name="Mehari Y.T."/>
            <person name="Arivett B.A."/>
            <person name="Farone A.L."/>
            <person name="Gunderson J.H."/>
            <person name="Farone M.B."/>
        </authorList>
    </citation>
    <scope>NUCLEOTIDE SEQUENCE</scope>
    <source>
        <strain evidence="2">HT99</strain>
    </source>
</reference>
<comment type="caution">
    <text evidence="1">The sequence shown here is derived from an EMBL/GenBank/DDBJ whole genome shotgun (WGS) entry which is preliminary data.</text>
</comment>
<sequence length="327" mass="37665">MNILSNKILNFEQTSFAERNIISIHGMPFYKSSGQNSCYSDTWFPFLGVLQEDVNIFLSKGWFIKPQESNLPKDVKDKMDELFPSYGAYRAGQELRQRFSNIPCLLLSSYLGGGLWESNEGKQFRRFLSEKYPDFYEKMPKISLLPIKKYCRNEEEVNQWLCEKAGISNYNDLKNYMPMELGDIKFQVARQSNAARRREKALGTVVLQRQQELARSLEKTLLTRYAKRNTKQAEMVAIRTEIAIYFVSNIAQQFLAYLNTKNALVELINQFTPKIAQQFGVGIKPSMLGAFENMNLPTQRAFLTKFALQRGLSLSCVPSHEPAKMCC</sequence>
<keyword evidence="3" id="KW-1185">Reference proteome</keyword>
<proteinExistence type="predicted"/>